<reference evidence="3 4" key="1">
    <citation type="submission" date="2013-06" db="EMBL/GenBank/DDBJ databases">
        <authorList>
            <person name="Weinstock G."/>
            <person name="Sodergren E."/>
            <person name="Clifton S."/>
            <person name="Fulton L."/>
            <person name="Fulton B."/>
            <person name="Courtney L."/>
            <person name="Fronick C."/>
            <person name="Harrison M."/>
            <person name="Strong C."/>
            <person name="Farmer C."/>
            <person name="Delahaunty K."/>
            <person name="Markovic C."/>
            <person name="Hall O."/>
            <person name="Minx P."/>
            <person name="Tomlinson C."/>
            <person name="Mitreva M."/>
            <person name="Nelson J."/>
            <person name="Hou S."/>
            <person name="Wollam A."/>
            <person name="Pepin K.H."/>
            <person name="Johnson M."/>
            <person name="Bhonagiri V."/>
            <person name="Nash W.E."/>
            <person name="Warren W."/>
            <person name="Chinwalla A."/>
            <person name="Mardis E.R."/>
            <person name="Wilson R.K."/>
        </authorList>
    </citation>
    <scope>NUCLEOTIDE SEQUENCE [LARGE SCALE GENOMIC DNA]</scope>
    <source>
        <strain evidence="3 4">ATCC 51271</strain>
    </source>
</reference>
<protein>
    <submittedName>
        <fullName evidence="3">Topoisomerase DNA-binding C4 zinc finger domain protein</fullName>
    </submittedName>
</protein>
<dbReference type="Gene3D" id="3.30.420.10">
    <property type="entry name" value="Ribonuclease H-like superfamily/Ribonuclease H"/>
    <property type="match status" value="1"/>
</dbReference>
<dbReference type="PANTHER" id="PTHR30231">
    <property type="entry name" value="DNA POLYMERASE III SUBUNIT EPSILON"/>
    <property type="match status" value="1"/>
</dbReference>
<dbReference type="GO" id="GO:0045004">
    <property type="term" value="P:DNA replication proofreading"/>
    <property type="evidence" value="ECO:0007669"/>
    <property type="project" value="TreeGrafter"/>
</dbReference>
<dbReference type="CDD" id="cd06127">
    <property type="entry name" value="DEDDh"/>
    <property type="match status" value="1"/>
</dbReference>
<evidence type="ECO:0000313" key="4">
    <source>
        <dbReference type="Proteomes" id="UP000018227"/>
    </source>
</evidence>
<dbReference type="Pfam" id="PF00929">
    <property type="entry name" value="RNase_T"/>
    <property type="match status" value="1"/>
</dbReference>
<evidence type="ECO:0000313" key="3">
    <source>
        <dbReference type="EMBL" id="ESL03626.1"/>
    </source>
</evidence>
<dbReference type="GO" id="GO:0003887">
    <property type="term" value="F:DNA-directed DNA polymerase activity"/>
    <property type="evidence" value="ECO:0007669"/>
    <property type="project" value="InterPro"/>
</dbReference>
<dbReference type="GO" id="GO:0003677">
    <property type="term" value="F:DNA binding"/>
    <property type="evidence" value="ECO:0007669"/>
    <property type="project" value="UniProtKB-KW"/>
</dbReference>
<dbReference type="STRING" id="592026.GCWU0000282_000790"/>
<evidence type="ECO:0000259" key="2">
    <source>
        <dbReference type="SMART" id="SM00479"/>
    </source>
</evidence>
<dbReference type="SUPFAM" id="SSF53098">
    <property type="entry name" value="Ribonuclease H-like"/>
    <property type="match status" value="1"/>
</dbReference>
<feature type="domain" description="Exonuclease" evidence="2">
    <location>
        <begin position="16"/>
        <end position="183"/>
    </location>
</feature>
<name>V2Y7I5_9FIRM</name>
<dbReference type="OrthoDB" id="9776650at2"/>
<dbReference type="SMART" id="SM00479">
    <property type="entry name" value="EXOIII"/>
    <property type="match status" value="1"/>
</dbReference>
<keyword evidence="3" id="KW-0238">DNA-binding</keyword>
<proteinExistence type="predicted"/>
<dbReference type="Proteomes" id="UP000018227">
    <property type="component" value="Unassembled WGS sequence"/>
</dbReference>
<keyword evidence="1" id="KW-0269">Exonuclease</keyword>
<dbReference type="HOGENOM" id="CLU_047806_7_1_9"/>
<organism evidence="3 4">
    <name type="scientific">Catonella morbi ATCC 51271</name>
    <dbReference type="NCBI Taxonomy" id="592026"/>
    <lineage>
        <taxon>Bacteria</taxon>
        <taxon>Bacillati</taxon>
        <taxon>Bacillota</taxon>
        <taxon>Clostridia</taxon>
        <taxon>Lachnospirales</taxon>
        <taxon>Lachnospiraceae</taxon>
        <taxon>Catonella</taxon>
    </lineage>
</organism>
<dbReference type="AlphaFoldDB" id="V2Y7I5"/>
<dbReference type="GO" id="GO:0005694">
    <property type="term" value="C:chromosome"/>
    <property type="evidence" value="ECO:0007669"/>
    <property type="project" value="InterPro"/>
</dbReference>
<evidence type="ECO:0000256" key="1">
    <source>
        <dbReference type="ARBA" id="ARBA00022839"/>
    </source>
</evidence>
<keyword evidence="3" id="KW-0413">Isomerase</keyword>
<dbReference type="NCBIfam" id="TIGR00573">
    <property type="entry name" value="dnaq"/>
    <property type="match status" value="1"/>
</dbReference>
<dbReference type="EMBL" id="ACIL03000007">
    <property type="protein sequence ID" value="ESL03626.1"/>
    <property type="molecule type" value="Genomic_DNA"/>
</dbReference>
<accession>V2Y7I5</accession>
<keyword evidence="1" id="KW-0540">Nuclease</keyword>
<dbReference type="Gene3D" id="3.30.65.10">
    <property type="entry name" value="Bacterial Topoisomerase I, domain 1"/>
    <property type="match status" value="1"/>
</dbReference>
<comment type="caution">
    <text evidence="3">The sequence shown here is derived from an EMBL/GenBank/DDBJ whole genome shotgun (WGS) entry which is preliminary data.</text>
</comment>
<dbReference type="InterPro" id="IPR012337">
    <property type="entry name" value="RNaseH-like_sf"/>
</dbReference>
<gene>
    <name evidence="3" type="ORF">GCWU0000282_000790</name>
</gene>
<keyword evidence="1" id="KW-0378">Hydrolase</keyword>
<dbReference type="GO" id="GO:0005829">
    <property type="term" value="C:cytosol"/>
    <property type="evidence" value="ECO:0007669"/>
    <property type="project" value="TreeGrafter"/>
</dbReference>
<dbReference type="GO" id="GO:0003916">
    <property type="term" value="F:DNA topoisomerase activity"/>
    <property type="evidence" value="ECO:0007669"/>
    <property type="project" value="InterPro"/>
</dbReference>
<dbReference type="PANTHER" id="PTHR30231:SF41">
    <property type="entry name" value="DNA POLYMERASE III SUBUNIT EPSILON"/>
    <property type="match status" value="1"/>
</dbReference>
<dbReference type="RefSeq" id="WP_023353675.1">
    <property type="nucleotide sequence ID" value="NZ_KI535367.1"/>
</dbReference>
<dbReference type="GO" id="GO:0008408">
    <property type="term" value="F:3'-5' exonuclease activity"/>
    <property type="evidence" value="ECO:0007669"/>
    <property type="project" value="TreeGrafter"/>
</dbReference>
<dbReference type="Pfam" id="PF01396">
    <property type="entry name" value="Zn_ribbon_Top1"/>
    <property type="match status" value="1"/>
</dbReference>
<dbReference type="InterPro" id="IPR036397">
    <property type="entry name" value="RNaseH_sf"/>
</dbReference>
<dbReference type="GO" id="GO:0006265">
    <property type="term" value="P:DNA topological change"/>
    <property type="evidence" value="ECO:0007669"/>
    <property type="project" value="InterPro"/>
</dbReference>
<dbReference type="InterPro" id="IPR006054">
    <property type="entry name" value="DnaQ"/>
</dbReference>
<sequence length="223" mass="25069">MLGLRTGDKLDKYVSDYTVFDLETTGVSPQTDKVIEISAIKVRNGQTVGEFSSLVNPMRGIPYGATRVNGITDEMVADKPVFEKVLGDFLDFVEDDILVGHNIHDFDMKFIHRDCEAFFRMFLGNDYIDTLPIARKCLPQLGHHRLTDLALYYKISINGAHRALNDCRMNQLVFERLGAELKNGTNALKICPRCGGSLKLRNGKFGSFLGCSSYPDCRYTENI</sequence>
<keyword evidence="4" id="KW-1185">Reference proteome</keyword>
<dbReference type="InterPro" id="IPR013520">
    <property type="entry name" value="Ribonucl_H"/>
</dbReference>
<dbReference type="eggNOG" id="COG2176">
    <property type="taxonomic scope" value="Bacteria"/>
</dbReference>
<dbReference type="InterPro" id="IPR013498">
    <property type="entry name" value="Topo_IA_Znf"/>
</dbReference>
<dbReference type="FunFam" id="3.30.420.10:FF:000045">
    <property type="entry name" value="3'-5' exonuclease DinG"/>
    <property type="match status" value="1"/>
</dbReference>
<dbReference type="SUPFAM" id="SSF57783">
    <property type="entry name" value="Zinc beta-ribbon"/>
    <property type="match status" value="1"/>
</dbReference>